<proteinExistence type="predicted"/>
<dbReference type="EMBL" id="JAVDTR010000005">
    <property type="protein sequence ID" value="MDR6723782.1"/>
    <property type="molecule type" value="Genomic_DNA"/>
</dbReference>
<dbReference type="AlphaFoldDB" id="A0AAP5H0Y1"/>
<comment type="caution">
    <text evidence="1">The sequence shown here is derived from an EMBL/GenBank/DDBJ whole genome shotgun (WGS) entry which is preliminary data.</text>
</comment>
<reference evidence="1" key="1">
    <citation type="submission" date="2023-07" db="EMBL/GenBank/DDBJ databases">
        <title>Sorghum-associated microbial communities from plants grown in Nebraska, USA.</title>
        <authorList>
            <person name="Schachtman D."/>
        </authorList>
    </citation>
    <scope>NUCLEOTIDE SEQUENCE</scope>
    <source>
        <strain evidence="1">BE80</strain>
    </source>
</reference>
<name>A0AAP5H0Y1_PAEAM</name>
<protein>
    <submittedName>
        <fullName evidence="1">Uncharacterized protein</fullName>
    </submittedName>
</protein>
<evidence type="ECO:0000313" key="2">
    <source>
        <dbReference type="Proteomes" id="UP001254832"/>
    </source>
</evidence>
<organism evidence="1 2">
    <name type="scientific">Paenibacillus amylolyticus</name>
    <dbReference type="NCBI Taxonomy" id="1451"/>
    <lineage>
        <taxon>Bacteria</taxon>
        <taxon>Bacillati</taxon>
        <taxon>Bacillota</taxon>
        <taxon>Bacilli</taxon>
        <taxon>Bacillales</taxon>
        <taxon>Paenibacillaceae</taxon>
        <taxon>Paenibacillus</taxon>
    </lineage>
</organism>
<sequence length="112" mass="13326">MRAVVSIHRSFFYCKIDEDLVDMTVIKMYERFTQTPYMPSSEFNLMELLHVNATMSFTEEGWANRFDSHKFHSNSYEFTEDLDEYNKAGSFVQYLIATYGKDKFLHVYTNVD</sequence>
<gene>
    <name evidence="1" type="ORF">J2W91_002244</name>
</gene>
<dbReference type="Proteomes" id="UP001254832">
    <property type="component" value="Unassembled WGS sequence"/>
</dbReference>
<evidence type="ECO:0000313" key="1">
    <source>
        <dbReference type="EMBL" id="MDR6723782.1"/>
    </source>
</evidence>
<accession>A0AAP5H0Y1</accession>